<dbReference type="Gene3D" id="3.10.129.10">
    <property type="entry name" value="Hotdog Thioesterase"/>
    <property type="match status" value="2"/>
</dbReference>
<dbReference type="EMBL" id="JBHSKV010000007">
    <property type="protein sequence ID" value="MFC5134005.1"/>
    <property type="molecule type" value="Genomic_DNA"/>
</dbReference>
<gene>
    <name evidence="2" type="ORF">ACFPJA_04625</name>
</gene>
<accession>A0ABD5QPB6</accession>
<protein>
    <submittedName>
        <fullName evidence="2">Thioesterase family protein</fullName>
    </submittedName>
</protein>
<sequence length="279" mass="30638">MQTIPGHRVRFGELAGSLVHGATFFDWSLISTQEMTEAFDHSFQEILAADGIPYAPVVAGTSVTRYPAVGDVVTVDTVPVNVGDSSVELLYEIDNGDGERLATARIVHVTIAGDGSALPLPEQTRSDFADASVDRDPDVGPGTGTDTGGETPTFSSSFRIHSPHIEGADLAYFEEYPRFADIALERFLDERGTSLAELRGDKEPYRIRDWKWEFKAPVRFDSTLHVNCDVMAVERDTIRVAHELSSNGRTNIEGVTEYGCFDRTGESVPFDDAMLTPFR</sequence>
<proteinExistence type="predicted"/>
<reference evidence="2 3" key="1">
    <citation type="journal article" date="2019" name="Int. J. Syst. Evol. Microbiol.">
        <title>The Global Catalogue of Microorganisms (GCM) 10K type strain sequencing project: providing services to taxonomists for standard genome sequencing and annotation.</title>
        <authorList>
            <consortium name="The Broad Institute Genomics Platform"/>
            <consortium name="The Broad Institute Genome Sequencing Center for Infectious Disease"/>
            <person name="Wu L."/>
            <person name="Ma J."/>
        </authorList>
    </citation>
    <scope>NUCLEOTIDE SEQUENCE [LARGE SCALE GENOMIC DNA]</scope>
    <source>
        <strain evidence="2 3">CGMCC 1.16026</strain>
    </source>
</reference>
<dbReference type="Proteomes" id="UP001596145">
    <property type="component" value="Unassembled WGS sequence"/>
</dbReference>
<comment type="caution">
    <text evidence="2">The sequence shown here is derived from an EMBL/GenBank/DDBJ whole genome shotgun (WGS) entry which is preliminary data.</text>
</comment>
<evidence type="ECO:0000313" key="2">
    <source>
        <dbReference type="EMBL" id="MFC5134005.1"/>
    </source>
</evidence>
<dbReference type="InterPro" id="IPR029069">
    <property type="entry name" value="HotDog_dom_sf"/>
</dbReference>
<dbReference type="SUPFAM" id="SSF54637">
    <property type="entry name" value="Thioesterase/thiol ester dehydrase-isomerase"/>
    <property type="match status" value="2"/>
</dbReference>
<organism evidence="2 3">
    <name type="scientific">Halorubrum glutamatedens</name>
    <dbReference type="NCBI Taxonomy" id="2707018"/>
    <lineage>
        <taxon>Archaea</taxon>
        <taxon>Methanobacteriati</taxon>
        <taxon>Methanobacteriota</taxon>
        <taxon>Stenosarchaea group</taxon>
        <taxon>Halobacteria</taxon>
        <taxon>Halobacteriales</taxon>
        <taxon>Haloferacaceae</taxon>
        <taxon>Halorubrum</taxon>
    </lineage>
</organism>
<evidence type="ECO:0000313" key="3">
    <source>
        <dbReference type="Proteomes" id="UP001596145"/>
    </source>
</evidence>
<dbReference type="AlphaFoldDB" id="A0ABD5QPB6"/>
<evidence type="ECO:0000256" key="1">
    <source>
        <dbReference type="SAM" id="MobiDB-lite"/>
    </source>
</evidence>
<keyword evidence="3" id="KW-1185">Reference proteome</keyword>
<dbReference type="RefSeq" id="WP_122104525.1">
    <property type="nucleotide sequence ID" value="NZ_JBHSKV010000007.1"/>
</dbReference>
<feature type="region of interest" description="Disordered" evidence="1">
    <location>
        <begin position="130"/>
        <end position="156"/>
    </location>
</feature>
<name>A0ABD5QPB6_9EURY</name>